<keyword evidence="6" id="KW-0378">Hydrolase</keyword>
<dbReference type="Pfam" id="PF00176">
    <property type="entry name" value="SNF2-rel_dom"/>
    <property type="match status" value="1"/>
</dbReference>
<feature type="compositionally biased region" description="Acidic residues" evidence="11">
    <location>
        <begin position="15"/>
        <end position="29"/>
    </location>
</feature>
<protein>
    <submittedName>
        <fullName evidence="15">SNF2 related chromatin remodeling ATPase 5</fullName>
    </submittedName>
</protein>
<evidence type="ECO:0000256" key="1">
    <source>
        <dbReference type="ARBA" id="ARBA00004123"/>
    </source>
</evidence>
<feature type="domain" description="Helicase ATP-binding" evidence="12">
    <location>
        <begin position="170"/>
        <end position="335"/>
    </location>
</feature>
<dbReference type="FunFam" id="1.10.10.60:FF:000049">
    <property type="entry name" value="SWI/SNF-related matrix-associated actin-dependent regulator of chromatin subfamily A member"/>
    <property type="match status" value="1"/>
</dbReference>
<evidence type="ECO:0000256" key="9">
    <source>
        <dbReference type="ARBA" id="ARBA00023242"/>
    </source>
</evidence>
<dbReference type="PROSITE" id="PS51194">
    <property type="entry name" value="HELICASE_CTER"/>
    <property type="match status" value="1"/>
</dbReference>
<comment type="subcellular location">
    <subcellularLocation>
        <location evidence="1">Nucleus</location>
    </subcellularLocation>
</comment>
<feature type="coiled-coil region" evidence="10">
    <location>
        <begin position="782"/>
        <end position="813"/>
    </location>
</feature>
<keyword evidence="9" id="KW-0539">Nucleus</keyword>
<dbReference type="InterPro" id="IPR014001">
    <property type="entry name" value="Helicase_ATP-bd"/>
</dbReference>
<dbReference type="Gene3D" id="3.40.50.300">
    <property type="entry name" value="P-loop containing nucleotide triphosphate hydrolases"/>
    <property type="match status" value="1"/>
</dbReference>
<dbReference type="InterPro" id="IPR049730">
    <property type="entry name" value="SNF2/RAD54-like_C"/>
</dbReference>
<name>A0A673VPM6_SALTR</name>
<dbReference type="FunFam" id="1.10.1040.30:FF:000001">
    <property type="entry name" value="SWI/SNF-related matrix-associated actin-dependent regulator of chromatin subfamily A member"/>
    <property type="match status" value="1"/>
</dbReference>
<evidence type="ECO:0000259" key="12">
    <source>
        <dbReference type="PROSITE" id="PS51192"/>
    </source>
</evidence>
<dbReference type="InterPro" id="IPR017884">
    <property type="entry name" value="SANT_dom"/>
</dbReference>
<dbReference type="PANTHER" id="PTHR45623:SF49">
    <property type="entry name" value="SWI_SNF-RELATED MATRIX-ASSOCIATED ACTIN-DEPENDENT REGULATOR OF CHROMATIN SUBFAMILY A MEMBER 5"/>
    <property type="match status" value="1"/>
</dbReference>
<dbReference type="SMART" id="SM00717">
    <property type="entry name" value="SANT"/>
    <property type="match status" value="2"/>
</dbReference>
<dbReference type="Gene3D" id="1.10.10.60">
    <property type="entry name" value="Homeodomain-like"/>
    <property type="match status" value="2"/>
</dbReference>
<dbReference type="GO" id="GO:0140658">
    <property type="term" value="F:ATP-dependent chromatin remodeler activity"/>
    <property type="evidence" value="ECO:0007669"/>
    <property type="project" value="TreeGrafter"/>
</dbReference>
<dbReference type="PROSITE" id="PS51192">
    <property type="entry name" value="HELICASE_ATP_BIND_1"/>
    <property type="match status" value="1"/>
</dbReference>
<dbReference type="Pfam" id="PF09110">
    <property type="entry name" value="HAND"/>
    <property type="match status" value="1"/>
</dbReference>
<dbReference type="InterPro" id="IPR027417">
    <property type="entry name" value="P-loop_NTPase"/>
</dbReference>
<proteinExistence type="inferred from homology"/>
<dbReference type="InterPro" id="IPR015194">
    <property type="entry name" value="ISWI_HAND-dom"/>
</dbReference>
<dbReference type="InterPro" id="IPR000330">
    <property type="entry name" value="SNF2_N"/>
</dbReference>
<evidence type="ECO:0000313" key="15">
    <source>
        <dbReference type="Ensembl" id="ENSSTUP00000001605.1"/>
    </source>
</evidence>
<keyword evidence="3" id="KW-0597">Phosphoprotein</keyword>
<dbReference type="InterPro" id="IPR015195">
    <property type="entry name" value="SLIDE"/>
</dbReference>
<evidence type="ECO:0000256" key="7">
    <source>
        <dbReference type="ARBA" id="ARBA00022840"/>
    </source>
</evidence>
<feature type="domain" description="SANT" evidence="14">
    <location>
        <begin position="813"/>
        <end position="865"/>
    </location>
</feature>
<dbReference type="GO" id="GO:0005524">
    <property type="term" value="F:ATP binding"/>
    <property type="evidence" value="ECO:0007669"/>
    <property type="project" value="UniProtKB-KW"/>
</dbReference>
<evidence type="ECO:0000256" key="11">
    <source>
        <dbReference type="SAM" id="MobiDB-lite"/>
    </source>
</evidence>
<dbReference type="Gene3D" id="3.40.50.10810">
    <property type="entry name" value="Tandem AAA-ATPase domain"/>
    <property type="match status" value="1"/>
</dbReference>
<dbReference type="Ensembl" id="ENSSTUT00000001728.1">
    <property type="protein sequence ID" value="ENSSTUP00000001605.1"/>
    <property type="gene ID" value="ENSSTUG00000000533.1"/>
</dbReference>
<keyword evidence="16" id="KW-1185">Reference proteome</keyword>
<dbReference type="GO" id="GO:0031010">
    <property type="term" value="C:ISWI-type complex"/>
    <property type="evidence" value="ECO:0007669"/>
    <property type="project" value="UniProtKB-ARBA"/>
</dbReference>
<evidence type="ECO:0000259" key="13">
    <source>
        <dbReference type="PROSITE" id="PS51194"/>
    </source>
</evidence>
<dbReference type="PROSITE" id="PS51293">
    <property type="entry name" value="SANT"/>
    <property type="match status" value="1"/>
</dbReference>
<dbReference type="InterPro" id="IPR038718">
    <property type="entry name" value="SNF2-like_sf"/>
</dbReference>
<dbReference type="InterPro" id="IPR009057">
    <property type="entry name" value="Homeodomain-like_sf"/>
</dbReference>
<dbReference type="AlphaFoldDB" id="A0A673VPM6"/>
<dbReference type="Pfam" id="PF09111">
    <property type="entry name" value="SLIDE"/>
    <property type="match status" value="1"/>
</dbReference>
<dbReference type="InterPro" id="IPR036306">
    <property type="entry name" value="ISWI_HAND-dom_sf"/>
</dbReference>
<dbReference type="GeneTree" id="ENSGT00940000156733"/>
<reference evidence="15" key="1">
    <citation type="submission" date="2025-08" db="UniProtKB">
        <authorList>
            <consortium name="Ensembl"/>
        </authorList>
    </citation>
    <scope>IDENTIFICATION</scope>
</reference>
<dbReference type="InterPro" id="IPR044754">
    <property type="entry name" value="Isw1/2_DEXHc"/>
</dbReference>
<dbReference type="GO" id="GO:0016887">
    <property type="term" value="F:ATP hydrolysis activity"/>
    <property type="evidence" value="ECO:0007669"/>
    <property type="project" value="TreeGrafter"/>
</dbReference>
<dbReference type="GO" id="GO:0003677">
    <property type="term" value="F:DNA binding"/>
    <property type="evidence" value="ECO:0007669"/>
    <property type="project" value="InterPro"/>
</dbReference>
<dbReference type="FunFam" id="1.20.5.1190:FF:000002">
    <property type="entry name" value="SWI/SNF-related matrix-associated actin-dependent regulator of chromatin subfamily A member"/>
    <property type="match status" value="1"/>
</dbReference>
<dbReference type="InterPro" id="IPR001650">
    <property type="entry name" value="Helicase_C-like"/>
</dbReference>
<reference evidence="15" key="2">
    <citation type="submission" date="2025-09" db="UniProtKB">
        <authorList>
            <consortium name="Ensembl"/>
        </authorList>
    </citation>
    <scope>IDENTIFICATION</scope>
</reference>
<keyword evidence="4" id="KW-0677">Repeat</keyword>
<dbReference type="Proteomes" id="UP000472277">
    <property type="component" value="Chromosome 4"/>
</dbReference>
<keyword evidence="5" id="KW-0547">Nucleotide-binding</keyword>
<organism evidence="15 16">
    <name type="scientific">Salmo trutta</name>
    <name type="common">Brown trout</name>
    <dbReference type="NCBI Taxonomy" id="8032"/>
    <lineage>
        <taxon>Eukaryota</taxon>
        <taxon>Metazoa</taxon>
        <taxon>Chordata</taxon>
        <taxon>Craniata</taxon>
        <taxon>Vertebrata</taxon>
        <taxon>Euteleostomi</taxon>
        <taxon>Actinopterygii</taxon>
        <taxon>Neopterygii</taxon>
        <taxon>Teleostei</taxon>
        <taxon>Protacanthopterygii</taxon>
        <taxon>Salmoniformes</taxon>
        <taxon>Salmonidae</taxon>
        <taxon>Salmoninae</taxon>
        <taxon>Salmo</taxon>
    </lineage>
</organism>
<accession>A0A673VPM6</accession>
<feature type="compositionally biased region" description="Low complexity" evidence="11">
    <location>
        <begin position="1002"/>
        <end position="1017"/>
    </location>
</feature>
<dbReference type="SMART" id="SM00487">
    <property type="entry name" value="DEXDc"/>
    <property type="match status" value="1"/>
</dbReference>
<dbReference type="SUPFAM" id="SSF101224">
    <property type="entry name" value="HAND domain of the nucleosome remodeling ATPase ISWI"/>
    <property type="match status" value="1"/>
</dbReference>
<dbReference type="FunFam" id="3.40.50.300:FF:000082">
    <property type="entry name" value="ISWI chromatin remodeling complex ATPase ISW1"/>
    <property type="match status" value="1"/>
</dbReference>
<dbReference type="SUPFAM" id="SSF52540">
    <property type="entry name" value="P-loop containing nucleoside triphosphate hydrolases"/>
    <property type="match status" value="2"/>
</dbReference>
<evidence type="ECO:0000313" key="16">
    <source>
        <dbReference type="Proteomes" id="UP000472277"/>
    </source>
</evidence>
<dbReference type="Pfam" id="PF00271">
    <property type="entry name" value="Helicase_C"/>
    <property type="match status" value="1"/>
</dbReference>
<feature type="domain" description="Helicase C-terminal" evidence="13">
    <location>
        <begin position="465"/>
        <end position="616"/>
    </location>
</feature>
<dbReference type="FunFam" id="1.10.10.60:FF:000022">
    <property type="entry name" value="ISWI chromatin-remodeling complex ATPase CHR11 isoform A"/>
    <property type="match status" value="1"/>
</dbReference>
<dbReference type="CDD" id="cd18793">
    <property type="entry name" value="SF2_C_SNF"/>
    <property type="match status" value="1"/>
</dbReference>
<dbReference type="SMART" id="SM00490">
    <property type="entry name" value="HELICc"/>
    <property type="match status" value="1"/>
</dbReference>
<dbReference type="GO" id="GO:0042393">
    <property type="term" value="F:histone binding"/>
    <property type="evidence" value="ECO:0007669"/>
    <property type="project" value="TreeGrafter"/>
</dbReference>
<evidence type="ECO:0000256" key="10">
    <source>
        <dbReference type="SAM" id="Coils"/>
    </source>
</evidence>
<evidence type="ECO:0000256" key="8">
    <source>
        <dbReference type="ARBA" id="ARBA00022853"/>
    </source>
</evidence>
<evidence type="ECO:0000256" key="3">
    <source>
        <dbReference type="ARBA" id="ARBA00022553"/>
    </source>
</evidence>
<dbReference type="PANTHER" id="PTHR45623">
    <property type="entry name" value="CHROMODOMAIN-HELICASE-DNA-BINDING PROTEIN 3-RELATED-RELATED"/>
    <property type="match status" value="1"/>
</dbReference>
<keyword evidence="7" id="KW-0067">ATP-binding</keyword>
<evidence type="ECO:0000256" key="2">
    <source>
        <dbReference type="ARBA" id="ARBA00009687"/>
    </source>
</evidence>
<evidence type="ECO:0000256" key="6">
    <source>
        <dbReference type="ARBA" id="ARBA00022801"/>
    </source>
</evidence>
<feature type="region of interest" description="Disordered" evidence="11">
    <location>
        <begin position="85"/>
        <end position="136"/>
    </location>
</feature>
<dbReference type="GO" id="GO:0034728">
    <property type="term" value="P:nucleosome organization"/>
    <property type="evidence" value="ECO:0007669"/>
    <property type="project" value="TreeGrafter"/>
</dbReference>
<dbReference type="FunFam" id="3.40.50.10810:FF:000101">
    <property type="entry name" value="SWI/SNF-related, matrix-associated, actin-dependent regulator of"/>
    <property type="match status" value="1"/>
</dbReference>
<feature type="region of interest" description="Disordered" evidence="11">
    <location>
        <begin position="989"/>
        <end position="1017"/>
    </location>
</feature>
<keyword evidence="8" id="KW-0156">Chromatin regulator</keyword>
<sequence>MSETGNGVELREEQAVELEETGGVEEKDDASEASKEESSEAGQDAQDEDPSSSTAPAYEEKVASDRTNRFEYLLKQTEVFAHFIQPAAQKTPTSPLKMKPGRPRVKKDEKQNLLSVGDNRHRRTEQEEDEELLSESSKTTNVCTRFDESPSFVKGGTMRDYQVRGLNWLISLYENGINGILADEMGLGKTLQTISLLGYMKHYRSIPGPHMVLVPKSTLYNWMNEFKRWVPSLKAVCLIGDREQRNALIRDVLLPGEWDVCVTSYEMLIIEKAVFKKFNWRYLVIDEAHRIKNEKSKLSEIVREFKTTNRLLLTGTPLQNNLHELWALLNFLLPDVFNSSEDFDSWFDTNNCLGDQKLVERLHTVLRPFLLRRIKNEVEKSLLPKKEIKMYVGLSKMQREWYTKILMKDIDILNSAGKMDKMRLLNVLMQLRKCCNHPYLFDGAEPGPPYTTDLHLAVNSGKMAVLDKLLPKMKAQGSRVLIFSQMTRMLDILEDYCMWRNFGYCRLDGQTPHEERQISINAYNEENSPKFIFMLSTRAGGLGINLATADVVILYDSDWNPQVDLQAMDRAHRIGQKKQVRVFRFITENTVEERIVERAEMKLQLDSIVIQQGRLVDPNANKLGKDEMLSIIRHGATHVFASKESDITDDDIDEILERGEKKVRTQTDKGLALALGLANVLLDANSSLRNFTMEEKKKVVTNWIEPPKRERKANYAVDAYFREALRVSEPKAPKAPRPPKQPNVQDFQFFPPRLFELLEKEILFYRKTIGYKVPRNPELPNAAQHQKEEQAKIDEAEGLSEEELEEKENLLSQGFTIWNKRDFNQFIKANEKWGRDDIENIAREVEGKTPEEVMEYSAVFWERCNELQDIEKIMAQIERGEARIQRRISIKKALDTKIGRYKAPFHQLRISYGTNKGKNYTEEEDRFLICMLHKLGFEKESVYDELRQCIRNSPQFRFDWFLKSRTAMELQRRCNTLITLIERENMELEEREKAEKKKKGPRSQSSVRSQRSTSCPSLNSLVMQSSISVHCAGRHTRH</sequence>
<evidence type="ECO:0000256" key="4">
    <source>
        <dbReference type="ARBA" id="ARBA00022737"/>
    </source>
</evidence>
<dbReference type="GO" id="GO:0031491">
    <property type="term" value="F:nucleosome binding"/>
    <property type="evidence" value="ECO:0007669"/>
    <property type="project" value="InterPro"/>
</dbReference>
<dbReference type="Gene3D" id="1.10.1040.30">
    <property type="entry name" value="ISWI, HAND domain"/>
    <property type="match status" value="1"/>
</dbReference>
<evidence type="ECO:0000256" key="5">
    <source>
        <dbReference type="ARBA" id="ARBA00022741"/>
    </source>
</evidence>
<dbReference type="CDD" id="cd17997">
    <property type="entry name" value="DEXHc_SMARCA1_SMARCA5"/>
    <property type="match status" value="1"/>
</dbReference>
<feature type="region of interest" description="Disordered" evidence="11">
    <location>
        <begin position="1"/>
        <end position="63"/>
    </location>
</feature>
<dbReference type="SUPFAM" id="SSF46689">
    <property type="entry name" value="Homeodomain-like"/>
    <property type="match status" value="2"/>
</dbReference>
<dbReference type="Gene3D" id="1.20.5.1190">
    <property type="entry name" value="iswi atpase"/>
    <property type="match status" value="1"/>
</dbReference>
<dbReference type="CDD" id="cd00167">
    <property type="entry name" value="SANT"/>
    <property type="match status" value="1"/>
</dbReference>
<evidence type="ECO:0000259" key="14">
    <source>
        <dbReference type="PROSITE" id="PS51293"/>
    </source>
</evidence>
<gene>
    <name evidence="15" type="primary">SMARCA5</name>
</gene>
<comment type="similarity">
    <text evidence="2">Belongs to the SNF2/RAD54 helicase family. ISWI subfamily.</text>
</comment>
<keyword evidence="10" id="KW-0175">Coiled coil</keyword>
<dbReference type="InterPro" id="IPR001005">
    <property type="entry name" value="SANT/Myb"/>
</dbReference>